<protein>
    <submittedName>
        <fullName evidence="1">Uncharacterized protein</fullName>
    </submittedName>
</protein>
<dbReference type="EMBL" id="AFOI01000003">
    <property type="protein sequence ID" value="EGM51441.1"/>
    <property type="molecule type" value="Genomic_DNA"/>
</dbReference>
<organism evidence="1 2">
    <name type="scientific">Ligilactobacillus salivarius GJ-24</name>
    <dbReference type="NCBI Taxonomy" id="1041521"/>
    <lineage>
        <taxon>Bacteria</taxon>
        <taxon>Bacillati</taxon>
        <taxon>Bacillota</taxon>
        <taxon>Bacilli</taxon>
        <taxon>Lactobacillales</taxon>
        <taxon>Lactobacillaceae</taxon>
        <taxon>Ligilactobacillus</taxon>
    </lineage>
</organism>
<dbReference type="Proteomes" id="UP000003074">
    <property type="component" value="Unassembled WGS sequence"/>
</dbReference>
<sequence length="34" mass="3939">MVDRTLIILVFHIFNGKYIISRKNLKLLQEGPPA</sequence>
<reference evidence="1 2" key="1">
    <citation type="journal article" date="2011" name="J. Bacteriol.">
        <title>Genome Sequence of Lactobacillus salivarius GJ-24, a Probiotic Strain Isolated from Healthy Adult Intestine.</title>
        <authorList>
            <person name="Cho Y.J."/>
            <person name="Choi J.K."/>
            <person name="Kim J.H."/>
            <person name="Lim Y.S."/>
            <person name="Ham J.S."/>
            <person name="Kang D.K."/>
            <person name="Chun J."/>
            <person name="Paik H.D."/>
            <person name="Kim G.B."/>
        </authorList>
    </citation>
    <scope>NUCLEOTIDE SEQUENCE [LARGE SCALE GENOMIC DNA]</scope>
    <source>
        <strain evidence="1 2">GJ-24</strain>
    </source>
</reference>
<evidence type="ECO:0000313" key="1">
    <source>
        <dbReference type="EMBL" id="EGM51441.1"/>
    </source>
</evidence>
<accession>F7QUC7</accession>
<dbReference type="AlphaFoldDB" id="F7QUC7"/>
<name>F7QUC7_9LACO</name>
<comment type="caution">
    <text evidence="1">The sequence shown here is derived from an EMBL/GenBank/DDBJ whole genome shotgun (WGS) entry which is preliminary data.</text>
</comment>
<evidence type="ECO:0000313" key="2">
    <source>
        <dbReference type="Proteomes" id="UP000003074"/>
    </source>
</evidence>
<gene>
    <name evidence="1" type="ORF">LSGJ_00912</name>
</gene>
<proteinExistence type="predicted"/>